<dbReference type="Proteomes" id="UP000028863">
    <property type="component" value="Unassembled WGS sequence"/>
</dbReference>
<keyword evidence="1" id="KW-0812">Transmembrane</keyword>
<dbReference type="EMBL" id="CCAX010000001">
    <property type="protein sequence ID" value="CDO03089.1"/>
    <property type="molecule type" value="Genomic_DNA"/>
</dbReference>
<feature type="transmembrane region" description="Helical" evidence="1">
    <location>
        <begin position="36"/>
        <end position="59"/>
    </location>
</feature>
<keyword evidence="1" id="KW-1133">Transmembrane helix</keyword>
<name>W9ABJ9_9BACI</name>
<protein>
    <submittedName>
        <fullName evidence="2">Uncharacterized protein</fullName>
    </submittedName>
</protein>
<evidence type="ECO:0000313" key="2">
    <source>
        <dbReference type="EMBL" id="CDO03089.1"/>
    </source>
</evidence>
<evidence type="ECO:0000256" key="1">
    <source>
        <dbReference type="SAM" id="Phobius"/>
    </source>
</evidence>
<reference evidence="2" key="1">
    <citation type="submission" date="2014-03" db="EMBL/GenBank/DDBJ databases">
        <title>Draft genome sequencing of Oceanobacillus picturae strain S1 isolated from human gut.</title>
        <authorList>
            <person name="Croce O."/>
            <person name="Lagier J.C."/>
            <person name="Raoult D."/>
        </authorList>
    </citation>
    <scope>NUCLEOTIDE SEQUENCE [LARGE SCALE GENOMIC DNA]</scope>
    <source>
        <strain evidence="2">S1</strain>
    </source>
</reference>
<evidence type="ECO:0000313" key="3">
    <source>
        <dbReference type="Proteomes" id="UP000028863"/>
    </source>
</evidence>
<keyword evidence="1" id="KW-0472">Membrane</keyword>
<comment type="caution">
    <text evidence="2">The sequence shown here is derived from an EMBL/GenBank/DDBJ whole genome shotgun (WGS) entry which is preliminary data.</text>
</comment>
<gene>
    <name evidence="2" type="ORF">BN988_01589</name>
</gene>
<feature type="transmembrane region" description="Helical" evidence="1">
    <location>
        <begin position="12"/>
        <end position="29"/>
    </location>
</feature>
<keyword evidence="3" id="KW-1185">Reference proteome</keyword>
<organism evidence="2 3">
    <name type="scientific">Oceanobacillus picturae</name>
    <dbReference type="NCBI Taxonomy" id="171693"/>
    <lineage>
        <taxon>Bacteria</taxon>
        <taxon>Bacillati</taxon>
        <taxon>Bacillota</taxon>
        <taxon>Bacilli</taxon>
        <taxon>Bacillales</taxon>
        <taxon>Bacillaceae</taxon>
        <taxon>Oceanobacillus</taxon>
    </lineage>
</organism>
<dbReference type="eggNOG" id="ENOG502ZQNP">
    <property type="taxonomic scope" value="Bacteria"/>
</dbReference>
<sequence>MVETFDFLRPVYYLITFFLICNFLYLTFFKEKIRSNLYVLLNSIFFTVIGLVLLFQQGIIVDELNMSGDSVIFYLSILLVGITLISFLFSLLKKK</sequence>
<dbReference type="AlphaFoldDB" id="W9ABJ9"/>
<proteinExistence type="predicted"/>
<feature type="transmembrane region" description="Helical" evidence="1">
    <location>
        <begin position="71"/>
        <end position="92"/>
    </location>
</feature>
<accession>W9ABJ9</accession>
<reference evidence="2" key="2">
    <citation type="submission" date="2014-03" db="EMBL/GenBank/DDBJ databases">
        <authorList>
            <person name="Urmite Genomes"/>
        </authorList>
    </citation>
    <scope>NUCLEOTIDE SEQUENCE</scope>
    <source>
        <strain evidence="2">S1</strain>
    </source>
</reference>